<gene>
    <name evidence="2" type="ORF">F3W81_17820</name>
</gene>
<organism evidence="2 3">
    <name type="scientific">Pseudooceanicola spongiae</name>
    <dbReference type="NCBI Taxonomy" id="2613965"/>
    <lineage>
        <taxon>Bacteria</taxon>
        <taxon>Pseudomonadati</taxon>
        <taxon>Pseudomonadota</taxon>
        <taxon>Alphaproteobacteria</taxon>
        <taxon>Rhodobacterales</taxon>
        <taxon>Paracoccaceae</taxon>
        <taxon>Pseudooceanicola</taxon>
    </lineage>
</organism>
<accession>A0A7L9WRP8</accession>
<proteinExistence type="predicted"/>
<protein>
    <submittedName>
        <fullName evidence="2">Uncharacterized protein</fullName>
    </submittedName>
</protein>
<dbReference type="Gene3D" id="2.30.110.50">
    <property type="match status" value="1"/>
</dbReference>
<sequence>MILSDTSNATQRSARGPSGPHKEPTGRHRKFPTWPPARRITTAAILLTDCNFKTRPPQWEVERTGGTLHGGGKIESIDWQGDYSDQARGGACVVPPMIRSTAWAKRTCA</sequence>
<feature type="compositionally biased region" description="Polar residues" evidence="1">
    <location>
        <begin position="1"/>
        <end position="13"/>
    </location>
</feature>
<evidence type="ECO:0000313" key="3">
    <source>
        <dbReference type="Proteomes" id="UP000594118"/>
    </source>
</evidence>
<dbReference type="Gene3D" id="4.10.220.110">
    <property type="match status" value="1"/>
</dbReference>
<feature type="region of interest" description="Disordered" evidence="1">
    <location>
        <begin position="1"/>
        <end position="35"/>
    </location>
</feature>
<dbReference type="Proteomes" id="UP000594118">
    <property type="component" value="Chromosome"/>
</dbReference>
<dbReference type="AlphaFoldDB" id="A0A7L9WRP8"/>
<dbReference type="KEGG" id="pshq:F3W81_17820"/>
<reference evidence="2 3" key="1">
    <citation type="submission" date="2019-10" db="EMBL/GenBank/DDBJ databases">
        <title>Pseudopuniceibacterium sp. HQ09 islated from Antarctica.</title>
        <authorList>
            <person name="Liao L."/>
            <person name="Su S."/>
            <person name="Chen B."/>
            <person name="Yu Y."/>
        </authorList>
    </citation>
    <scope>NUCLEOTIDE SEQUENCE [LARGE SCALE GENOMIC DNA]</scope>
    <source>
        <strain evidence="2 3">HQ09</strain>
    </source>
</reference>
<name>A0A7L9WRP8_9RHOB</name>
<dbReference type="Gene3D" id="3.55.50.10">
    <property type="entry name" value="Baseplate protein-like domains"/>
    <property type="match status" value="1"/>
</dbReference>
<dbReference type="RefSeq" id="WP_193080705.1">
    <property type="nucleotide sequence ID" value="NZ_CP045201.1"/>
</dbReference>
<evidence type="ECO:0000313" key="2">
    <source>
        <dbReference type="EMBL" id="QOL82514.1"/>
    </source>
</evidence>
<keyword evidence="3" id="KW-1185">Reference proteome</keyword>
<dbReference type="EMBL" id="CP045201">
    <property type="protein sequence ID" value="QOL82514.1"/>
    <property type="molecule type" value="Genomic_DNA"/>
</dbReference>
<evidence type="ECO:0000256" key="1">
    <source>
        <dbReference type="SAM" id="MobiDB-lite"/>
    </source>
</evidence>